<evidence type="ECO:0008006" key="5">
    <source>
        <dbReference type="Google" id="ProtNLM"/>
    </source>
</evidence>
<evidence type="ECO:0000256" key="2">
    <source>
        <dbReference type="SAM" id="Phobius"/>
    </source>
</evidence>
<feature type="transmembrane region" description="Helical" evidence="2">
    <location>
        <begin position="103"/>
        <end position="122"/>
    </location>
</feature>
<dbReference type="OrthoDB" id="335838at2"/>
<keyword evidence="2" id="KW-1133">Transmembrane helix</keyword>
<keyword evidence="2" id="KW-0472">Membrane</keyword>
<dbReference type="InterPro" id="IPR058083">
    <property type="entry name" value="LIC_11090-like"/>
</dbReference>
<protein>
    <recommendedName>
        <fullName evidence="5">Transmembrane protein</fullName>
    </recommendedName>
</protein>
<dbReference type="Proteomes" id="UP000232196">
    <property type="component" value="Unassembled WGS sequence"/>
</dbReference>
<dbReference type="AlphaFoldDB" id="A0A2M9XFQ8"/>
<reference evidence="3 4" key="1">
    <citation type="submission" date="2017-07" db="EMBL/GenBank/DDBJ databases">
        <title>Leptospira spp. isolated from tropical soils.</title>
        <authorList>
            <person name="Thibeaux R."/>
            <person name="Iraola G."/>
            <person name="Ferres I."/>
            <person name="Bierque E."/>
            <person name="Girault D."/>
            <person name="Soupe-Gilbert M.-E."/>
            <person name="Picardeau M."/>
            <person name="Goarant C."/>
        </authorList>
    </citation>
    <scope>NUCLEOTIDE SEQUENCE [LARGE SCALE GENOMIC DNA]</scope>
    <source>
        <strain evidence="3 4">MCA1-C-A1</strain>
    </source>
</reference>
<organism evidence="3 4">
    <name type="scientific">Leptospira hartskeerlii</name>
    <dbReference type="NCBI Taxonomy" id="2023177"/>
    <lineage>
        <taxon>Bacteria</taxon>
        <taxon>Pseudomonadati</taxon>
        <taxon>Spirochaetota</taxon>
        <taxon>Spirochaetia</taxon>
        <taxon>Leptospirales</taxon>
        <taxon>Leptospiraceae</taxon>
        <taxon>Leptospira</taxon>
    </lineage>
</organism>
<evidence type="ECO:0000313" key="4">
    <source>
        <dbReference type="Proteomes" id="UP000232196"/>
    </source>
</evidence>
<sequence>MKTITAWFLTLIFFPRLLVPAEGSVFEKLFLGNSICHCNHNSSRETHPSKEDDFFRTKTEASKSSSSEKQDRPNCHSDPETSVHECACKKENSDRIFSQIRVFSYYVIVPSIYIVPILGSAFEMKDLSSGELSKAHNQKLKRPPKHISFA</sequence>
<dbReference type="RefSeq" id="WP_100705342.1">
    <property type="nucleotide sequence ID" value="NZ_NPDL01000002.1"/>
</dbReference>
<evidence type="ECO:0000313" key="3">
    <source>
        <dbReference type="EMBL" id="PJZ26516.1"/>
    </source>
</evidence>
<feature type="region of interest" description="Disordered" evidence="1">
    <location>
        <begin position="42"/>
        <end position="83"/>
    </location>
</feature>
<name>A0A2M9XFQ8_9LEPT</name>
<comment type="caution">
    <text evidence="3">The sequence shown here is derived from an EMBL/GenBank/DDBJ whole genome shotgun (WGS) entry which is preliminary data.</text>
</comment>
<evidence type="ECO:0000256" key="1">
    <source>
        <dbReference type="SAM" id="MobiDB-lite"/>
    </source>
</evidence>
<proteinExistence type="predicted"/>
<dbReference type="NCBIfam" id="NF047775">
    <property type="entry name" value="LIC_11090_fam"/>
    <property type="match status" value="1"/>
</dbReference>
<dbReference type="EMBL" id="NPDN01000002">
    <property type="protein sequence ID" value="PJZ26516.1"/>
    <property type="molecule type" value="Genomic_DNA"/>
</dbReference>
<keyword evidence="2" id="KW-0812">Transmembrane</keyword>
<keyword evidence="4" id="KW-1185">Reference proteome</keyword>
<gene>
    <name evidence="3" type="ORF">CH357_03195</name>
</gene>
<accession>A0A2M9XFQ8</accession>